<proteinExistence type="predicted"/>
<keyword evidence="2" id="KW-1185">Reference proteome</keyword>
<accession>A0ABY7E8X4</accession>
<evidence type="ECO:0000313" key="2">
    <source>
        <dbReference type="Proteomes" id="UP001164746"/>
    </source>
</evidence>
<name>A0ABY7E8X4_MYAAR</name>
<evidence type="ECO:0000313" key="1">
    <source>
        <dbReference type="EMBL" id="WAR05639.1"/>
    </source>
</evidence>
<dbReference type="Proteomes" id="UP001164746">
    <property type="component" value="Chromosome 5"/>
</dbReference>
<sequence length="270" mass="31622">MAFSDNYCYGTAVDSPASFESMRTKDEIGKIVFTVSKEKSTVTIQKHLVRVFKRELGNFMDHLHLQYPDTKHLNFTHVFFTPGKEWIGINVSGLEKSKEEFQKKHDSPNSVTKCLNTYFRDRRIREQCGLEKDSGLDFTFYILNKQISPTPRFPIAKSNDNTELYDVLFAFNVPTNVDLDKILIRSSETELIDGHMHRKRMWCITFAFTKPEIDEVHGKRYYYELHETKRFFSKTNVETTDHDTFKVESSVVHRDCYVDNDTLIAEQLVD</sequence>
<organism evidence="1 2">
    <name type="scientific">Mya arenaria</name>
    <name type="common">Soft-shell clam</name>
    <dbReference type="NCBI Taxonomy" id="6604"/>
    <lineage>
        <taxon>Eukaryota</taxon>
        <taxon>Metazoa</taxon>
        <taxon>Spiralia</taxon>
        <taxon>Lophotrochozoa</taxon>
        <taxon>Mollusca</taxon>
        <taxon>Bivalvia</taxon>
        <taxon>Autobranchia</taxon>
        <taxon>Heteroconchia</taxon>
        <taxon>Euheterodonta</taxon>
        <taxon>Imparidentia</taxon>
        <taxon>Neoheterodontei</taxon>
        <taxon>Myida</taxon>
        <taxon>Myoidea</taxon>
        <taxon>Myidae</taxon>
        <taxon>Mya</taxon>
    </lineage>
</organism>
<dbReference type="EMBL" id="CP111016">
    <property type="protein sequence ID" value="WAR05639.1"/>
    <property type="molecule type" value="Genomic_DNA"/>
</dbReference>
<gene>
    <name evidence="1" type="ORF">MAR_021008</name>
</gene>
<reference evidence="1" key="1">
    <citation type="submission" date="2022-11" db="EMBL/GenBank/DDBJ databases">
        <title>Centuries of genome instability and evolution in soft-shell clam transmissible cancer (bioRxiv).</title>
        <authorList>
            <person name="Hart S.F.M."/>
            <person name="Yonemitsu M.A."/>
            <person name="Giersch R.M."/>
            <person name="Beal B.F."/>
            <person name="Arriagada G."/>
            <person name="Davis B.W."/>
            <person name="Ostrander E.A."/>
            <person name="Goff S.P."/>
            <person name="Metzger M.J."/>
        </authorList>
    </citation>
    <scope>NUCLEOTIDE SEQUENCE</scope>
    <source>
        <strain evidence="1">MELC-2E11</strain>
        <tissue evidence="1">Siphon/mantle</tissue>
    </source>
</reference>
<feature type="non-terminal residue" evidence="1">
    <location>
        <position position="1"/>
    </location>
</feature>
<protein>
    <submittedName>
        <fullName evidence="1">Uncharacterized protein</fullName>
    </submittedName>
</protein>